<dbReference type="CDD" id="cd06433">
    <property type="entry name" value="GT_2_WfgS_like"/>
    <property type="match status" value="1"/>
</dbReference>
<gene>
    <name evidence="2" type="ORF">GS399_17435</name>
</gene>
<feature type="domain" description="Glycosyltransferase 2-like" evidence="1">
    <location>
        <begin position="4"/>
        <end position="144"/>
    </location>
</feature>
<dbReference type="GO" id="GO:0016758">
    <property type="term" value="F:hexosyltransferase activity"/>
    <property type="evidence" value="ECO:0007669"/>
    <property type="project" value="UniProtKB-ARBA"/>
</dbReference>
<dbReference type="InterPro" id="IPR029044">
    <property type="entry name" value="Nucleotide-diphossugar_trans"/>
</dbReference>
<dbReference type="EMBL" id="WVHT01000010">
    <property type="protein sequence ID" value="MXV52759.1"/>
    <property type="molecule type" value="Genomic_DNA"/>
</dbReference>
<comment type="caution">
    <text evidence="2">The sequence shown here is derived from an EMBL/GenBank/DDBJ whole genome shotgun (WGS) entry which is preliminary data.</text>
</comment>
<accession>A0A7K1YFK8</accession>
<organism evidence="2 3">
    <name type="scientific">Hufsiella arboris</name>
    <dbReference type="NCBI Taxonomy" id="2695275"/>
    <lineage>
        <taxon>Bacteria</taxon>
        <taxon>Pseudomonadati</taxon>
        <taxon>Bacteroidota</taxon>
        <taxon>Sphingobacteriia</taxon>
        <taxon>Sphingobacteriales</taxon>
        <taxon>Sphingobacteriaceae</taxon>
        <taxon>Hufsiella</taxon>
    </lineage>
</organism>
<protein>
    <submittedName>
        <fullName evidence="2">Glycosyltransferase</fullName>
    </submittedName>
</protein>
<keyword evidence="2" id="KW-0808">Transferase</keyword>
<dbReference type="AlphaFoldDB" id="A0A7K1YFK8"/>
<dbReference type="Proteomes" id="UP000466586">
    <property type="component" value="Unassembled WGS sequence"/>
</dbReference>
<dbReference type="PANTHER" id="PTHR22916">
    <property type="entry name" value="GLYCOSYLTRANSFERASE"/>
    <property type="match status" value="1"/>
</dbReference>
<dbReference type="InterPro" id="IPR001173">
    <property type="entry name" value="Glyco_trans_2-like"/>
</dbReference>
<evidence type="ECO:0000313" key="3">
    <source>
        <dbReference type="Proteomes" id="UP000466586"/>
    </source>
</evidence>
<evidence type="ECO:0000259" key="1">
    <source>
        <dbReference type="Pfam" id="PF00535"/>
    </source>
</evidence>
<dbReference type="Gene3D" id="3.90.550.10">
    <property type="entry name" value="Spore Coat Polysaccharide Biosynthesis Protein SpsA, Chain A"/>
    <property type="match status" value="1"/>
</dbReference>
<name>A0A7K1YFK8_9SPHI</name>
<reference evidence="2 3" key="1">
    <citation type="submission" date="2019-11" db="EMBL/GenBank/DDBJ databases">
        <title>Pedobacter sp. HMF7647 Genome sequencing and assembly.</title>
        <authorList>
            <person name="Kang H."/>
            <person name="Kim H."/>
            <person name="Joh K."/>
        </authorList>
    </citation>
    <scope>NUCLEOTIDE SEQUENCE [LARGE SCALE GENOMIC DNA]</scope>
    <source>
        <strain evidence="2 3">HMF7647</strain>
    </source>
</reference>
<dbReference type="RefSeq" id="WP_160845940.1">
    <property type="nucleotide sequence ID" value="NZ_WVHT01000010.1"/>
</dbReference>
<sequence length="249" mass="28481">MKVSIITVTYNAERFLEKCIKSVLSQSYQNIEYIIIDGESTDSTLSVIEPFRSHIPKVISEKDDGMYDALNKGISLAQGDIIGILNADDFFASDDVVEKIVQSFEKSGAEVLYGDLDYVDQFDTNKILRKWRTKRYFKGAFQWGWMPAHPTFYAKKSLFENYGAYNPQFGSAADYELMLRYMHKFKVKSVFLQEVLVKMRNGGMSNSSLGNRIKANKKDLLAMKVNQIQFPLLAAIMKPLRKVPQFIGF</sequence>
<evidence type="ECO:0000313" key="2">
    <source>
        <dbReference type="EMBL" id="MXV52759.1"/>
    </source>
</evidence>
<proteinExistence type="predicted"/>
<dbReference type="SUPFAM" id="SSF53448">
    <property type="entry name" value="Nucleotide-diphospho-sugar transferases"/>
    <property type="match status" value="1"/>
</dbReference>
<dbReference type="Pfam" id="PF00535">
    <property type="entry name" value="Glycos_transf_2"/>
    <property type="match status" value="1"/>
</dbReference>
<dbReference type="PANTHER" id="PTHR22916:SF3">
    <property type="entry name" value="UDP-GLCNAC:BETAGAL BETA-1,3-N-ACETYLGLUCOSAMINYLTRANSFERASE-LIKE PROTEIN 1"/>
    <property type="match status" value="1"/>
</dbReference>
<keyword evidence="3" id="KW-1185">Reference proteome</keyword>